<accession>B5IFQ8</accession>
<dbReference type="Pfam" id="PF13576">
    <property type="entry name" value="Pentapeptide_3"/>
    <property type="match status" value="1"/>
</dbReference>
<proteinExistence type="predicted"/>
<sequence>MCKLAHYGNCDEETKDDEYCIFHKPNKTDEEAKKFYEMLILKYKPETEETYDDVIGFFDRFIFDGNINFSGFVFPEIPEDCNFTFREIEFRGDVKFDDAVFEFTPEFNNSQFDFASFNGTQFKKGADFTHSHFKKSVWFRNTKFYDITVLGLSTFEEMVFAENIYFDTHCFSFSTFKKGVDFKGISGKRIELIRTKFYGPALFSIDSVKDMRLDGATFEDSLLFVPFGSGGEIGEISFNFTQFNKDLSLEFVLEKIENLVSRAEACRVQRKIYEREDGRDLADDLFRKGVSCNPT</sequence>
<dbReference type="InterPro" id="IPR001646">
    <property type="entry name" value="5peptide_repeat"/>
</dbReference>
<keyword evidence="2" id="KW-1185">Reference proteome</keyword>
<dbReference type="EMBL" id="CP001941">
    <property type="protein sequence ID" value="ADD08990.1"/>
    <property type="molecule type" value="Genomic_DNA"/>
</dbReference>
<evidence type="ECO:0000313" key="1">
    <source>
        <dbReference type="EMBL" id="ADD08990.1"/>
    </source>
</evidence>
<dbReference type="OrthoDB" id="199127at2157"/>
<dbReference type="RefSeq" id="WP_008085720.1">
    <property type="nucleotide sequence ID" value="NC_013926.1"/>
</dbReference>
<evidence type="ECO:0000313" key="2">
    <source>
        <dbReference type="Proteomes" id="UP000001400"/>
    </source>
</evidence>
<dbReference type="STRING" id="439481.Aboo_1181"/>
<dbReference type="eggNOG" id="arCOG03128">
    <property type="taxonomic scope" value="Archaea"/>
</dbReference>
<dbReference type="HOGENOM" id="CLU_941978_0_0_2"/>
<protein>
    <recommendedName>
        <fullName evidence="3">Pentapeptide repeat protein</fullName>
    </recommendedName>
</protein>
<reference evidence="1" key="1">
    <citation type="submission" date="2010-02" db="EMBL/GenBank/DDBJ databases">
        <title>Complete sequence of Aciduliprofundum boonei T469.</title>
        <authorList>
            <consortium name="US DOE Joint Genome Institute"/>
            <person name="Lucas S."/>
            <person name="Copeland A."/>
            <person name="Lapidus A."/>
            <person name="Cheng J.-F."/>
            <person name="Bruce D."/>
            <person name="Goodwin L."/>
            <person name="Pitluck S."/>
            <person name="Saunders E."/>
            <person name="Detter J.C."/>
            <person name="Han C."/>
            <person name="Tapia R."/>
            <person name="Land M."/>
            <person name="Hauser L."/>
            <person name="Kyrpides N."/>
            <person name="Mikhailova N."/>
            <person name="Flores G."/>
            <person name="Reysenbach A.-L."/>
            <person name="Woyke T."/>
        </authorList>
    </citation>
    <scope>NUCLEOTIDE SEQUENCE</scope>
    <source>
        <strain evidence="1">T469</strain>
    </source>
</reference>
<dbReference type="Gene3D" id="2.160.20.80">
    <property type="entry name" value="E3 ubiquitin-protein ligase SopA"/>
    <property type="match status" value="1"/>
</dbReference>
<organism evidence="1 2">
    <name type="scientific">Aciduliprofundum boonei (strain DSM 19572 / T469)</name>
    <dbReference type="NCBI Taxonomy" id="439481"/>
    <lineage>
        <taxon>Archaea</taxon>
        <taxon>Methanobacteriati</taxon>
        <taxon>Thermoplasmatota</taxon>
        <taxon>DHVE2 group</taxon>
        <taxon>Candidatus Aciduliprofundum</taxon>
    </lineage>
</organism>
<gene>
    <name evidence="1" type="ordered locus">Aboo_1181</name>
</gene>
<dbReference type="AlphaFoldDB" id="B5IFQ8"/>
<name>B5IFQ8_ACIB4</name>
<dbReference type="Proteomes" id="UP000001400">
    <property type="component" value="Chromosome"/>
</dbReference>
<evidence type="ECO:0008006" key="3">
    <source>
        <dbReference type="Google" id="ProtNLM"/>
    </source>
</evidence>
<dbReference type="KEGG" id="abi:Aboo_1181"/>
<dbReference type="GeneID" id="8828141"/>